<evidence type="ECO:0000259" key="2">
    <source>
        <dbReference type="PROSITE" id="PS51698"/>
    </source>
</evidence>
<dbReference type="GO" id="GO:0004842">
    <property type="term" value="F:ubiquitin-protein transferase activity"/>
    <property type="evidence" value="ECO:0007669"/>
    <property type="project" value="InterPro"/>
</dbReference>
<protein>
    <recommendedName>
        <fullName evidence="2">U-box domain-containing protein</fullName>
    </recommendedName>
</protein>
<dbReference type="PANTHER" id="PTHR46573:SF1">
    <property type="entry name" value="WD REPEAT, SAM AND U-BOX DOMAIN-CONTAINING PROTEIN 1"/>
    <property type="match status" value="1"/>
</dbReference>
<feature type="transmembrane region" description="Helical" evidence="1">
    <location>
        <begin position="185"/>
        <end position="205"/>
    </location>
</feature>
<proteinExistence type="predicted"/>
<evidence type="ECO:0000256" key="1">
    <source>
        <dbReference type="SAM" id="Phobius"/>
    </source>
</evidence>
<dbReference type="InterPro" id="IPR013083">
    <property type="entry name" value="Znf_RING/FYVE/PHD"/>
</dbReference>
<keyword evidence="1" id="KW-0472">Membrane</keyword>
<gene>
    <name evidence="3" type="ORF">CPOL0286_LOCUS11358</name>
</gene>
<name>A0A7S4IJS0_9EUKA</name>
<reference evidence="3" key="1">
    <citation type="submission" date="2021-01" db="EMBL/GenBank/DDBJ databases">
        <authorList>
            <person name="Corre E."/>
            <person name="Pelletier E."/>
            <person name="Niang G."/>
            <person name="Scheremetjew M."/>
            <person name="Finn R."/>
            <person name="Kale V."/>
            <person name="Holt S."/>
            <person name="Cochrane G."/>
            <person name="Meng A."/>
            <person name="Brown T."/>
            <person name="Cohen L."/>
        </authorList>
    </citation>
    <scope>NUCLEOTIDE SEQUENCE</scope>
    <source>
        <strain evidence="3">UIO037</strain>
    </source>
</reference>
<dbReference type="GO" id="GO:0016567">
    <property type="term" value="P:protein ubiquitination"/>
    <property type="evidence" value="ECO:0007669"/>
    <property type="project" value="InterPro"/>
</dbReference>
<feature type="transmembrane region" description="Helical" evidence="1">
    <location>
        <begin position="96"/>
        <end position="113"/>
    </location>
</feature>
<dbReference type="CDD" id="cd16655">
    <property type="entry name" value="RING-Ubox_WDSUB1-like"/>
    <property type="match status" value="1"/>
</dbReference>
<feature type="domain" description="U-box" evidence="2">
    <location>
        <begin position="1"/>
        <end position="74"/>
    </location>
</feature>
<dbReference type="Gene3D" id="3.30.40.10">
    <property type="entry name" value="Zinc/RING finger domain, C3HC4 (zinc finger)"/>
    <property type="match status" value="1"/>
</dbReference>
<dbReference type="InterPro" id="IPR003613">
    <property type="entry name" value="Ubox_domain"/>
</dbReference>
<dbReference type="AlphaFoldDB" id="A0A7S4IJS0"/>
<dbReference type="PROSITE" id="PS51698">
    <property type="entry name" value="U_BOX"/>
    <property type="match status" value="1"/>
</dbReference>
<feature type="transmembrane region" description="Helical" evidence="1">
    <location>
        <begin position="128"/>
        <end position="147"/>
    </location>
</feature>
<feature type="transmembrane region" description="Helical" evidence="1">
    <location>
        <begin position="154"/>
        <end position="173"/>
    </location>
</feature>
<keyword evidence="1" id="KW-1133">Transmembrane helix</keyword>
<keyword evidence="1" id="KW-0812">Transmembrane</keyword>
<dbReference type="PANTHER" id="PTHR46573">
    <property type="entry name" value="WD REPEAT, SAM AND U-BOX DOMAIN-CONTAINING PROTEIN 1"/>
    <property type="match status" value="1"/>
</dbReference>
<dbReference type="SMART" id="SM00504">
    <property type="entry name" value="Ubox"/>
    <property type="match status" value="1"/>
</dbReference>
<accession>A0A7S4IJS0</accession>
<evidence type="ECO:0000313" key="3">
    <source>
        <dbReference type="EMBL" id="CAE2231443.1"/>
    </source>
</evidence>
<sequence length="225" mass="24418">MTLPSSMCPITLELMADPCIAADGHSYERTSLERWFEHSSLSPVTGKVLLHRCIVPNHALRNLITESSGRPEPSSWQLHDRSAWDFMPSQQELRRVLLGAALHALLHIVFRFPDVDLALSYACLGQDHGALLVLGLAMLLCALGAYLKDELMIFAAALSGVPLSALSFSYGMVTALGSEASALMLLSRFVLLASLFFCGIGLFLAQGPPQGFTISRALDSARRCS</sequence>
<organism evidence="3">
    <name type="scientific">Prymnesium polylepis</name>
    <dbReference type="NCBI Taxonomy" id="72548"/>
    <lineage>
        <taxon>Eukaryota</taxon>
        <taxon>Haptista</taxon>
        <taxon>Haptophyta</taxon>
        <taxon>Prymnesiophyceae</taxon>
        <taxon>Prymnesiales</taxon>
        <taxon>Prymnesiaceae</taxon>
        <taxon>Prymnesium</taxon>
    </lineage>
</organism>
<dbReference type="EMBL" id="HBKO01024990">
    <property type="protein sequence ID" value="CAE2231443.1"/>
    <property type="molecule type" value="Transcribed_RNA"/>
</dbReference>
<dbReference type="Pfam" id="PF04564">
    <property type="entry name" value="U-box"/>
    <property type="match status" value="1"/>
</dbReference>
<dbReference type="SUPFAM" id="SSF57850">
    <property type="entry name" value="RING/U-box"/>
    <property type="match status" value="1"/>
</dbReference>
<dbReference type="InterPro" id="IPR052085">
    <property type="entry name" value="WD-SAM-U-box"/>
</dbReference>